<feature type="domain" description="Peptidase S8/S53" evidence="8">
    <location>
        <begin position="60"/>
        <end position="500"/>
    </location>
</feature>
<dbReference type="InterPro" id="IPR034080">
    <property type="entry name" value="Protease_P7-like_dom"/>
</dbReference>
<dbReference type="InterPro" id="IPR022398">
    <property type="entry name" value="Peptidase_S8_His-AS"/>
</dbReference>
<feature type="chain" id="PRO_5035935938" evidence="7">
    <location>
        <begin position="21"/>
        <end position="548"/>
    </location>
</feature>
<evidence type="ECO:0000313" key="9">
    <source>
        <dbReference type="EMBL" id="UOQ70593.1"/>
    </source>
</evidence>
<dbReference type="PROSITE" id="PS00137">
    <property type="entry name" value="SUBTILASE_HIS"/>
    <property type="match status" value="1"/>
</dbReference>
<dbReference type="EMBL" id="CP095046">
    <property type="protein sequence ID" value="UOQ70593.1"/>
    <property type="molecule type" value="Genomic_DNA"/>
</dbReference>
<dbReference type="InterPro" id="IPR023827">
    <property type="entry name" value="Peptidase_S8_Asp-AS"/>
</dbReference>
<keyword evidence="2 5" id="KW-0645">Protease</keyword>
<keyword evidence="3 5" id="KW-0378">Hydrolase</keyword>
<protein>
    <submittedName>
        <fullName evidence="9">S8 family peptidase</fullName>
    </submittedName>
</protein>
<evidence type="ECO:0000256" key="3">
    <source>
        <dbReference type="ARBA" id="ARBA00022801"/>
    </source>
</evidence>
<organism evidence="9 10">
    <name type="scientific">Hymenobacter cellulosilyticus</name>
    <dbReference type="NCBI Taxonomy" id="2932248"/>
    <lineage>
        <taxon>Bacteria</taxon>
        <taxon>Pseudomonadati</taxon>
        <taxon>Bacteroidota</taxon>
        <taxon>Cytophagia</taxon>
        <taxon>Cytophagales</taxon>
        <taxon>Hymenobacteraceae</taxon>
        <taxon>Hymenobacter</taxon>
    </lineage>
</organism>
<evidence type="ECO:0000313" key="10">
    <source>
        <dbReference type="Proteomes" id="UP000831796"/>
    </source>
</evidence>
<reference evidence="9" key="1">
    <citation type="submission" date="2022-04" db="EMBL/GenBank/DDBJ databases">
        <title>Hymenobacter sp. isolated from the air.</title>
        <authorList>
            <person name="Won M."/>
            <person name="Lee C.-M."/>
            <person name="Woen H.-Y."/>
            <person name="Kwon S.-W."/>
        </authorList>
    </citation>
    <scope>NUCLEOTIDE SEQUENCE</scope>
    <source>
        <strain evidence="9">5116S-3</strain>
    </source>
</reference>
<dbReference type="PROSITE" id="PS00138">
    <property type="entry name" value="SUBTILASE_SER"/>
    <property type="match status" value="1"/>
</dbReference>
<evidence type="ECO:0000259" key="8">
    <source>
        <dbReference type="Pfam" id="PF00082"/>
    </source>
</evidence>
<comment type="similarity">
    <text evidence="1 5 6">Belongs to the peptidase S8 family.</text>
</comment>
<dbReference type="SUPFAM" id="SSF52743">
    <property type="entry name" value="Subtilisin-like"/>
    <property type="match status" value="1"/>
</dbReference>
<evidence type="ECO:0000256" key="7">
    <source>
        <dbReference type="SAM" id="SignalP"/>
    </source>
</evidence>
<keyword evidence="4 5" id="KW-0720">Serine protease</keyword>
<dbReference type="PROSITE" id="PS51892">
    <property type="entry name" value="SUBTILASE"/>
    <property type="match status" value="1"/>
</dbReference>
<feature type="active site" description="Charge relay system" evidence="5">
    <location>
        <position position="462"/>
    </location>
</feature>
<dbReference type="PROSITE" id="PS00136">
    <property type="entry name" value="SUBTILASE_ASP"/>
    <property type="match status" value="1"/>
</dbReference>
<feature type="active site" description="Charge relay system" evidence="5">
    <location>
        <position position="67"/>
    </location>
</feature>
<feature type="signal peptide" evidence="7">
    <location>
        <begin position="1"/>
        <end position="20"/>
    </location>
</feature>
<dbReference type="InterPro" id="IPR000209">
    <property type="entry name" value="Peptidase_S8/S53_dom"/>
</dbReference>
<evidence type="ECO:0000256" key="4">
    <source>
        <dbReference type="ARBA" id="ARBA00022825"/>
    </source>
</evidence>
<dbReference type="RefSeq" id="WP_244674012.1">
    <property type="nucleotide sequence ID" value="NZ_CP095046.1"/>
</dbReference>
<gene>
    <name evidence="9" type="ORF">MUN79_17985</name>
</gene>
<dbReference type="InterPro" id="IPR023828">
    <property type="entry name" value="Peptidase_S8_Ser-AS"/>
</dbReference>
<dbReference type="InterPro" id="IPR015500">
    <property type="entry name" value="Peptidase_S8_subtilisin-rel"/>
</dbReference>
<evidence type="ECO:0000256" key="5">
    <source>
        <dbReference type="PROSITE-ProRule" id="PRU01240"/>
    </source>
</evidence>
<evidence type="ECO:0000256" key="2">
    <source>
        <dbReference type="ARBA" id="ARBA00022670"/>
    </source>
</evidence>
<dbReference type="CDD" id="cd07483">
    <property type="entry name" value="Peptidases_S8_Subtilisin_Novo-like"/>
    <property type="match status" value="1"/>
</dbReference>
<dbReference type="InterPro" id="IPR050131">
    <property type="entry name" value="Peptidase_S8_subtilisin-like"/>
</dbReference>
<keyword evidence="10" id="KW-1185">Reference proteome</keyword>
<dbReference type="GO" id="GO:0004252">
    <property type="term" value="F:serine-type endopeptidase activity"/>
    <property type="evidence" value="ECO:0007669"/>
    <property type="project" value="UniProtKB-UniRule"/>
</dbReference>
<dbReference type="AlphaFoldDB" id="A0A8T9Q6A6"/>
<dbReference type="PANTHER" id="PTHR43806:SF11">
    <property type="entry name" value="CEREVISIN-RELATED"/>
    <property type="match status" value="1"/>
</dbReference>
<keyword evidence="7" id="KW-0732">Signal</keyword>
<dbReference type="Pfam" id="PF00082">
    <property type="entry name" value="Peptidase_S8"/>
    <property type="match status" value="1"/>
</dbReference>
<feature type="active site" description="Charge relay system" evidence="5">
    <location>
        <position position="293"/>
    </location>
</feature>
<dbReference type="PANTHER" id="PTHR43806">
    <property type="entry name" value="PEPTIDASE S8"/>
    <property type="match status" value="1"/>
</dbReference>
<dbReference type="Proteomes" id="UP000831796">
    <property type="component" value="Chromosome"/>
</dbReference>
<name>A0A8T9Q6A6_9BACT</name>
<dbReference type="Gene3D" id="3.40.50.200">
    <property type="entry name" value="Peptidase S8/S53 domain"/>
    <property type="match status" value="2"/>
</dbReference>
<dbReference type="InterPro" id="IPR036852">
    <property type="entry name" value="Peptidase_S8/S53_dom_sf"/>
</dbReference>
<evidence type="ECO:0000256" key="6">
    <source>
        <dbReference type="RuleBase" id="RU003355"/>
    </source>
</evidence>
<accession>A0A8T9Q6A6</accession>
<dbReference type="KEGG" id="hcu:MUN79_17985"/>
<sequence>MKQRSALAIVFCLLAMPGWAQTPLPTQWHHLDPAADKVMGISTNRAYELLRQLPAPTGAPVTVAVIDSGVDTLHVDLHRVLWRNPKEIAGNSRDDDKNGYTDDVYGWNFLGSKDGRNLLRDQKEETRLYARLKPRYEGKTLATVPAAQQAEFRLYEQAKAAYTRKTQEAQEAYQRDTQQLTEDQAALASLKKTLQTATLDTALLRRPATADTSALRLAKMYYQGLRQMRLPNTDTLLNRFVRYNRKLKDRLDYDYNLAYDPRPLIGDQPTDLTERHYGNSNLSAPLKSHGTAHGTHCAGIIAADRRNTLGVQGIADHVRILAVRAVPDGDEHDKDIANAIRYAVDHGAKIISMSFGKYFSPEKSVVDEAMRYAEARGVLLVHAAGNDHLDYDTTPAYPSTRYLSGKDIPNLITVGASARTNDESLAASFSNYGRGTVDVFAPGMAILSTTPGSDYAEMSGTSMAAPVVAGVAAVLKTYFPQLTPADLKRIILQSAVPCHTQVRQPGSKQLVDFATLSKTGAIVNLYEALKLARAEQTTAAKKPAVKKS</sequence>
<dbReference type="PRINTS" id="PR00723">
    <property type="entry name" value="SUBTILISIN"/>
</dbReference>
<dbReference type="GO" id="GO:0006508">
    <property type="term" value="P:proteolysis"/>
    <property type="evidence" value="ECO:0007669"/>
    <property type="project" value="UniProtKB-KW"/>
</dbReference>
<proteinExistence type="inferred from homology"/>
<evidence type="ECO:0000256" key="1">
    <source>
        <dbReference type="ARBA" id="ARBA00011073"/>
    </source>
</evidence>